<dbReference type="Proteomes" id="UP001367508">
    <property type="component" value="Unassembled WGS sequence"/>
</dbReference>
<dbReference type="SUPFAM" id="SSF46785">
    <property type="entry name" value="Winged helix' DNA-binding domain"/>
    <property type="match status" value="1"/>
</dbReference>
<dbReference type="GO" id="GO:0000278">
    <property type="term" value="P:mitotic cell cycle"/>
    <property type="evidence" value="ECO:0007669"/>
    <property type="project" value="TreeGrafter"/>
</dbReference>
<dbReference type="GO" id="GO:0005634">
    <property type="term" value="C:nucleus"/>
    <property type="evidence" value="ECO:0007669"/>
    <property type="project" value="TreeGrafter"/>
</dbReference>
<evidence type="ECO:0000259" key="4">
    <source>
        <dbReference type="SMART" id="SM01075"/>
    </source>
</evidence>
<dbReference type="CDD" id="cd08674">
    <property type="entry name" value="Cdt1_m"/>
    <property type="match status" value="1"/>
</dbReference>
<evidence type="ECO:0000313" key="5">
    <source>
        <dbReference type="EMBL" id="KAK7345786.1"/>
    </source>
</evidence>
<dbReference type="GO" id="GO:0030174">
    <property type="term" value="P:regulation of DNA-templated DNA replication initiation"/>
    <property type="evidence" value="ECO:0007669"/>
    <property type="project" value="InterPro"/>
</dbReference>
<dbReference type="SMART" id="SM01075">
    <property type="entry name" value="CDT1"/>
    <property type="match status" value="1"/>
</dbReference>
<evidence type="ECO:0000256" key="3">
    <source>
        <dbReference type="SAM" id="MobiDB-lite"/>
    </source>
</evidence>
<organism evidence="5 6">
    <name type="scientific">Canavalia gladiata</name>
    <name type="common">Sword bean</name>
    <name type="synonym">Dolichos gladiatus</name>
    <dbReference type="NCBI Taxonomy" id="3824"/>
    <lineage>
        <taxon>Eukaryota</taxon>
        <taxon>Viridiplantae</taxon>
        <taxon>Streptophyta</taxon>
        <taxon>Embryophyta</taxon>
        <taxon>Tracheophyta</taxon>
        <taxon>Spermatophyta</taxon>
        <taxon>Magnoliopsida</taxon>
        <taxon>eudicotyledons</taxon>
        <taxon>Gunneridae</taxon>
        <taxon>Pentapetalae</taxon>
        <taxon>rosids</taxon>
        <taxon>fabids</taxon>
        <taxon>Fabales</taxon>
        <taxon>Fabaceae</taxon>
        <taxon>Papilionoideae</taxon>
        <taxon>50 kb inversion clade</taxon>
        <taxon>NPAAA clade</taxon>
        <taxon>indigoferoid/millettioid clade</taxon>
        <taxon>Phaseoleae</taxon>
        <taxon>Canavalia</taxon>
    </lineage>
</organism>
<reference evidence="5 6" key="1">
    <citation type="submission" date="2024-01" db="EMBL/GenBank/DDBJ databases">
        <title>The genomes of 5 underutilized Papilionoideae crops provide insights into root nodulation and disease resistanc.</title>
        <authorList>
            <person name="Jiang F."/>
        </authorList>
    </citation>
    <scope>NUCLEOTIDE SEQUENCE [LARGE SCALE GENOMIC DNA]</scope>
    <source>
        <strain evidence="5">LVBAO_FW01</strain>
        <tissue evidence="5">Leaves</tissue>
    </source>
</reference>
<feature type="domain" description="CDT1 Geminin-binding" evidence="4">
    <location>
        <begin position="105"/>
        <end position="237"/>
    </location>
</feature>
<feature type="region of interest" description="Disordered" evidence="3">
    <location>
        <begin position="317"/>
        <end position="401"/>
    </location>
</feature>
<sequence length="607" mass="68013">MTKSSEAPSPSSRSRSKKPHLGNSEPQSLDPVPLSSKTPEKTLHRRTRNRGVALSISDIRKVAEGLQDRKQRNDATSSKDKTARRQIVMPSPSKTKNTDDEPFKLPEKYEILGRFFDSLDSLIRLLRLRGSTTSFTNISSKIERLTDRRFTYGHLAQLKFVLPEAIVIKKFLVFDERTSCMKPDLHVTIDLDAVEPDAKLHPQGGSVSLRKLFRSRLRDFCESHPEGSEIPEETLPEPFNHLKKKTLPFSSFATESSSDVCADHPTAISSSCMDNNDTDSHAVSVKTSVELTDQHVTVPSHISQSFRRCFSRKARENGVDNGQQKSSLESQPLPFTVSESSLKKTTSIEDTETHLKAFSSEADNSERCPTIFPSLEASSAPPPTPSKPIEYTEKKDGSLKSMETMSTPAKLVSTPSRLMTATPALLPPKRHYMSPDDNSASSPNKLARRPPRSRSLKFDTPVKNKETVNEDNAGGLPIDDDIFEILPQNLIQSIREKERNAMEERDPAISQAKRRQKIIASLPKLFNMIRVLFHKRSVVTKEELVSKIISSHSDIVDRSEVEEQLNLLLELVPEWISEKLASSGDFLFCMNKLSNPETVRASLEEAK</sequence>
<feature type="compositionally biased region" description="Basic and acidic residues" evidence="3">
    <location>
        <begin position="456"/>
        <end position="468"/>
    </location>
</feature>
<evidence type="ECO:0000313" key="6">
    <source>
        <dbReference type="Proteomes" id="UP001367508"/>
    </source>
</evidence>
<dbReference type="InterPro" id="IPR036390">
    <property type="entry name" value="WH_DNA-bd_sf"/>
</dbReference>
<dbReference type="CDD" id="cd08767">
    <property type="entry name" value="Cdt1_c"/>
    <property type="match status" value="1"/>
</dbReference>
<dbReference type="InterPro" id="IPR032054">
    <property type="entry name" value="Cdt1_C"/>
</dbReference>
<dbReference type="InterPro" id="IPR038090">
    <property type="entry name" value="Cdt1_C_WH_dom_sf"/>
</dbReference>
<feature type="compositionally biased region" description="Basic and acidic residues" evidence="3">
    <location>
        <begin position="58"/>
        <end position="83"/>
    </location>
</feature>
<dbReference type="InterPro" id="IPR045173">
    <property type="entry name" value="Cdt1"/>
</dbReference>
<evidence type="ECO:0000256" key="1">
    <source>
        <dbReference type="ARBA" id="ARBA00008356"/>
    </source>
</evidence>
<feature type="compositionally biased region" description="Polar residues" evidence="3">
    <location>
        <begin position="320"/>
        <end position="330"/>
    </location>
</feature>
<keyword evidence="6" id="KW-1185">Reference proteome</keyword>
<feature type="compositionally biased region" description="Low complexity" evidence="3">
    <location>
        <begin position="1"/>
        <end position="13"/>
    </location>
</feature>
<name>A0AAN9QT22_CANGL</name>
<dbReference type="AlphaFoldDB" id="A0AAN9QT22"/>
<evidence type="ECO:0000256" key="2">
    <source>
        <dbReference type="ARBA" id="ARBA00023306"/>
    </source>
</evidence>
<dbReference type="PANTHER" id="PTHR28637">
    <property type="entry name" value="DNA REPLICATION FACTOR CDT1"/>
    <property type="match status" value="1"/>
</dbReference>
<dbReference type="Pfam" id="PF08839">
    <property type="entry name" value="CDT1"/>
    <property type="match status" value="1"/>
</dbReference>
<dbReference type="GO" id="GO:0070182">
    <property type="term" value="F:DNA polymerase binding"/>
    <property type="evidence" value="ECO:0007669"/>
    <property type="project" value="TreeGrafter"/>
</dbReference>
<feature type="compositionally biased region" description="Basic residues" evidence="3">
    <location>
        <begin position="446"/>
        <end position="455"/>
    </location>
</feature>
<protein>
    <recommendedName>
        <fullName evidence="4">CDT1 Geminin-binding domain-containing protein</fullName>
    </recommendedName>
</protein>
<dbReference type="GO" id="GO:0003677">
    <property type="term" value="F:DNA binding"/>
    <property type="evidence" value="ECO:0007669"/>
    <property type="project" value="InterPro"/>
</dbReference>
<dbReference type="InterPro" id="IPR014939">
    <property type="entry name" value="CDT1_Gemini-bd-like"/>
</dbReference>
<comment type="similarity">
    <text evidence="1">Belongs to the Cdt1 family.</text>
</comment>
<dbReference type="FunFam" id="1.10.10.1420:FF:000003">
    <property type="entry name" value="CDT1-like protein a chloroplastic"/>
    <property type="match status" value="1"/>
</dbReference>
<dbReference type="PANTHER" id="PTHR28637:SF1">
    <property type="entry name" value="DNA REPLICATION FACTOR CDT1"/>
    <property type="match status" value="1"/>
</dbReference>
<feature type="region of interest" description="Disordered" evidence="3">
    <location>
        <begin position="1"/>
        <end position="102"/>
    </location>
</feature>
<keyword evidence="2" id="KW-0131">Cell cycle</keyword>
<dbReference type="EMBL" id="JAYMYQ010000003">
    <property type="protein sequence ID" value="KAK7345786.1"/>
    <property type="molecule type" value="Genomic_DNA"/>
</dbReference>
<proteinExistence type="inferred from homology"/>
<feature type="region of interest" description="Disordered" evidence="3">
    <location>
        <begin position="426"/>
        <end position="474"/>
    </location>
</feature>
<dbReference type="GO" id="GO:0071163">
    <property type="term" value="P:DNA replication preinitiation complex assembly"/>
    <property type="evidence" value="ECO:0007669"/>
    <property type="project" value="InterPro"/>
</dbReference>
<dbReference type="Pfam" id="PF16679">
    <property type="entry name" value="CDT1_C"/>
    <property type="match status" value="1"/>
</dbReference>
<accession>A0AAN9QT22</accession>
<dbReference type="GO" id="GO:0000076">
    <property type="term" value="P:DNA replication checkpoint signaling"/>
    <property type="evidence" value="ECO:0007669"/>
    <property type="project" value="TreeGrafter"/>
</dbReference>
<comment type="caution">
    <text evidence="5">The sequence shown here is derived from an EMBL/GenBank/DDBJ whole genome shotgun (WGS) entry which is preliminary data.</text>
</comment>
<gene>
    <name evidence="5" type="ORF">VNO77_16397</name>
</gene>
<dbReference type="Gene3D" id="1.10.10.1420">
    <property type="entry name" value="DNA replication factor Cdt1, C-terminal WH domain"/>
    <property type="match status" value="1"/>
</dbReference>